<accession>A0ABS2SVG1</accession>
<evidence type="ECO:0000313" key="3">
    <source>
        <dbReference type="Proteomes" id="UP001179280"/>
    </source>
</evidence>
<keyword evidence="3" id="KW-1185">Reference proteome</keyword>
<dbReference type="EMBL" id="JAFBCV010000005">
    <property type="protein sequence ID" value="MBM7838800.1"/>
    <property type="molecule type" value="Genomic_DNA"/>
</dbReference>
<feature type="transmembrane region" description="Helical" evidence="1">
    <location>
        <begin position="20"/>
        <end position="39"/>
    </location>
</feature>
<feature type="transmembrane region" description="Helical" evidence="1">
    <location>
        <begin position="185"/>
        <end position="208"/>
    </location>
</feature>
<evidence type="ECO:0000256" key="1">
    <source>
        <dbReference type="SAM" id="Phobius"/>
    </source>
</evidence>
<reference evidence="2" key="1">
    <citation type="submission" date="2021-01" db="EMBL/GenBank/DDBJ databases">
        <title>Genomic Encyclopedia of Type Strains, Phase IV (KMG-IV): sequencing the most valuable type-strain genomes for metagenomic binning, comparative biology and taxonomic classification.</title>
        <authorList>
            <person name="Goeker M."/>
        </authorList>
    </citation>
    <scope>NUCLEOTIDE SEQUENCE</scope>
    <source>
        <strain evidence="2">DSM 21943</strain>
    </source>
</reference>
<dbReference type="InterPro" id="IPR025699">
    <property type="entry name" value="ABC2_memb-like"/>
</dbReference>
<organism evidence="2 3">
    <name type="scientific">Shouchella xiaoxiensis</name>
    <dbReference type="NCBI Taxonomy" id="766895"/>
    <lineage>
        <taxon>Bacteria</taxon>
        <taxon>Bacillati</taxon>
        <taxon>Bacillota</taxon>
        <taxon>Bacilli</taxon>
        <taxon>Bacillales</taxon>
        <taxon>Bacillaceae</taxon>
        <taxon>Shouchella</taxon>
    </lineage>
</organism>
<dbReference type="Pfam" id="PF13346">
    <property type="entry name" value="ABC2_membrane_5"/>
    <property type="match status" value="1"/>
</dbReference>
<name>A0ABS2SVG1_9BACI</name>
<evidence type="ECO:0008006" key="4">
    <source>
        <dbReference type="Google" id="ProtNLM"/>
    </source>
</evidence>
<keyword evidence="1" id="KW-1133">Transmembrane helix</keyword>
<keyword evidence="1" id="KW-0472">Membrane</keyword>
<protein>
    <recommendedName>
        <fullName evidence="4">ABC-2 transporter permease</fullName>
    </recommendedName>
</protein>
<comment type="caution">
    <text evidence="2">The sequence shown here is derived from an EMBL/GenBank/DDBJ whole genome shotgun (WGS) entry which is preliminary data.</text>
</comment>
<gene>
    <name evidence="2" type="ORF">JOC54_002059</name>
</gene>
<sequence length="213" mass="23620">MKGLLLNHVFITEKTIRNYGLLAIVIVVALYLSGHSLALRGAGFVPFLFLIQPAFEVLKHDALSGWHKFVITLPIKRATYVQSHYLLCLILIGSAAIISLGLFLLAQLLIDFDTILTFYLFFFRGMGIVLIIAALVYPLTFKLGIEKSDSIVIISSISSVGLFFASSIVFSLFTSSSSDSVDLIFSLFFLIISCILFLLSCLISSNIFNQKEY</sequence>
<dbReference type="RefSeq" id="WP_204466089.1">
    <property type="nucleotide sequence ID" value="NZ_JAFBCV010000005.1"/>
</dbReference>
<feature type="transmembrane region" description="Helical" evidence="1">
    <location>
        <begin position="85"/>
        <end position="110"/>
    </location>
</feature>
<dbReference type="Proteomes" id="UP001179280">
    <property type="component" value="Unassembled WGS sequence"/>
</dbReference>
<feature type="transmembrane region" description="Helical" evidence="1">
    <location>
        <begin position="151"/>
        <end position="173"/>
    </location>
</feature>
<evidence type="ECO:0000313" key="2">
    <source>
        <dbReference type="EMBL" id="MBM7838800.1"/>
    </source>
</evidence>
<feature type="transmembrane region" description="Helical" evidence="1">
    <location>
        <begin position="116"/>
        <end position="139"/>
    </location>
</feature>
<keyword evidence="1" id="KW-0812">Transmembrane</keyword>
<proteinExistence type="predicted"/>